<sequence>MIDLKEFVSRLNISEELSGVFMEMGEIVNLKRKEYFVRQGEPCRYLGAVLDGQFRFSHCDAEGEERTIGFNTNGFVTEYYALLNHVPARYSIQTISEAVVYRLTYQQVIDFYEYSMEGQRFGRHIAEQLFFRRDELIFSFRCDTPEERYKKLLKVADHSMNKLTLKDVASLIGVTPETVSRIRRKLSDEDES</sequence>
<feature type="domain" description="Cyclic nucleotide-binding" evidence="1">
    <location>
        <begin position="28"/>
        <end position="113"/>
    </location>
</feature>
<reference evidence="2 3" key="1">
    <citation type="submission" date="2020-08" db="EMBL/GenBank/DDBJ databases">
        <title>Genomic Encyclopedia of Type Strains, Phase IV (KMG-IV): sequencing the most valuable type-strain genomes for metagenomic binning, comparative biology and taxonomic classification.</title>
        <authorList>
            <person name="Goeker M."/>
        </authorList>
    </citation>
    <scope>NUCLEOTIDE SEQUENCE [LARGE SCALE GENOMIC DNA]</scope>
    <source>
        <strain evidence="2 3">DSM 102983</strain>
    </source>
</reference>
<evidence type="ECO:0000313" key="3">
    <source>
        <dbReference type="Proteomes" id="UP000533637"/>
    </source>
</evidence>
<dbReference type="SUPFAM" id="SSF51206">
    <property type="entry name" value="cAMP-binding domain-like"/>
    <property type="match status" value="1"/>
</dbReference>
<dbReference type="EC" id="2.7.11.1" evidence="2"/>
<dbReference type="RefSeq" id="WP_122375712.1">
    <property type="nucleotide sequence ID" value="NZ_BMPB01000003.1"/>
</dbReference>
<keyword evidence="2" id="KW-0418">Kinase</keyword>
<accession>A0ABR6KHU0</accession>
<dbReference type="EMBL" id="JACHOC010000002">
    <property type="protein sequence ID" value="MBB4621080.1"/>
    <property type="molecule type" value="Genomic_DNA"/>
</dbReference>
<keyword evidence="2" id="KW-0808">Transferase</keyword>
<dbReference type="InterPro" id="IPR000595">
    <property type="entry name" value="cNMP-bd_dom"/>
</dbReference>
<evidence type="ECO:0000259" key="1">
    <source>
        <dbReference type="Pfam" id="PF00027"/>
    </source>
</evidence>
<proteinExistence type="predicted"/>
<dbReference type="InterPro" id="IPR001387">
    <property type="entry name" value="Cro/C1-type_HTH"/>
</dbReference>
<evidence type="ECO:0000313" key="2">
    <source>
        <dbReference type="EMBL" id="MBB4621080.1"/>
    </source>
</evidence>
<dbReference type="Proteomes" id="UP000533637">
    <property type="component" value="Unassembled WGS sequence"/>
</dbReference>
<comment type="caution">
    <text evidence="2">The sequence shown here is derived from an EMBL/GenBank/DDBJ whole genome shotgun (WGS) entry which is preliminary data.</text>
</comment>
<keyword evidence="3" id="KW-1185">Reference proteome</keyword>
<dbReference type="Gene3D" id="2.60.120.10">
    <property type="entry name" value="Jelly Rolls"/>
    <property type="match status" value="1"/>
</dbReference>
<dbReference type="InterPro" id="IPR014710">
    <property type="entry name" value="RmlC-like_jellyroll"/>
</dbReference>
<name>A0ABR6KHU0_9BACT</name>
<dbReference type="CDD" id="cd00093">
    <property type="entry name" value="HTH_XRE"/>
    <property type="match status" value="1"/>
</dbReference>
<dbReference type="GO" id="GO:0004674">
    <property type="term" value="F:protein serine/threonine kinase activity"/>
    <property type="evidence" value="ECO:0007669"/>
    <property type="project" value="UniProtKB-EC"/>
</dbReference>
<protein>
    <submittedName>
        <fullName evidence="2">Serine/threonine-protein kinase</fullName>
        <ecNumber evidence="2">2.7.11.1</ecNumber>
    </submittedName>
</protein>
<dbReference type="InterPro" id="IPR018490">
    <property type="entry name" value="cNMP-bd_dom_sf"/>
</dbReference>
<organism evidence="2 3">
    <name type="scientific">Parabacteroides faecis</name>
    <dbReference type="NCBI Taxonomy" id="1217282"/>
    <lineage>
        <taxon>Bacteria</taxon>
        <taxon>Pseudomonadati</taxon>
        <taxon>Bacteroidota</taxon>
        <taxon>Bacteroidia</taxon>
        <taxon>Bacteroidales</taxon>
        <taxon>Tannerellaceae</taxon>
        <taxon>Parabacteroides</taxon>
    </lineage>
</organism>
<gene>
    <name evidence="2" type="ORF">GGQ57_000974</name>
</gene>
<dbReference type="Pfam" id="PF00027">
    <property type="entry name" value="cNMP_binding"/>
    <property type="match status" value="1"/>
</dbReference>